<dbReference type="EC" id="2.7.7.7" evidence="10 11"/>
<dbReference type="GO" id="GO:0006261">
    <property type="term" value="P:DNA-templated DNA replication"/>
    <property type="evidence" value="ECO:0007669"/>
    <property type="project" value="UniProtKB-UniRule"/>
</dbReference>
<dbReference type="Gene3D" id="1.20.1060.10">
    <property type="entry name" value="Taq DNA Polymerase, Chain T, domain 4"/>
    <property type="match status" value="1"/>
</dbReference>
<dbReference type="SUPFAM" id="SSF47807">
    <property type="entry name" value="5' to 3' exonuclease, C-terminal subdomain"/>
    <property type="match status" value="1"/>
</dbReference>
<dbReference type="GO" id="GO:0006302">
    <property type="term" value="P:double-strand break repair"/>
    <property type="evidence" value="ECO:0007669"/>
    <property type="project" value="TreeGrafter"/>
</dbReference>
<comment type="catalytic activity">
    <reaction evidence="9 11">
        <text>DNA(n) + a 2'-deoxyribonucleoside 5'-triphosphate = DNA(n+1) + diphosphate</text>
        <dbReference type="Rhea" id="RHEA:22508"/>
        <dbReference type="Rhea" id="RHEA-COMP:17339"/>
        <dbReference type="Rhea" id="RHEA-COMP:17340"/>
        <dbReference type="ChEBI" id="CHEBI:33019"/>
        <dbReference type="ChEBI" id="CHEBI:61560"/>
        <dbReference type="ChEBI" id="CHEBI:173112"/>
        <dbReference type="EC" id="2.7.7.7"/>
    </reaction>
</comment>
<keyword evidence="8 11" id="KW-0234">DNA repair</keyword>
<dbReference type="SUPFAM" id="SSF88723">
    <property type="entry name" value="PIN domain-like"/>
    <property type="match status" value="1"/>
</dbReference>
<dbReference type="InterPro" id="IPR018320">
    <property type="entry name" value="DNA_polymerase_1"/>
</dbReference>
<dbReference type="NCBIfam" id="NF004397">
    <property type="entry name" value="PRK05755.1"/>
    <property type="match status" value="1"/>
</dbReference>
<gene>
    <name evidence="11" type="primary">polA</name>
    <name evidence="14" type="ORF">UT34_C0001G0473</name>
</gene>
<dbReference type="InterPro" id="IPR002421">
    <property type="entry name" value="5-3_exonuclease"/>
</dbReference>
<evidence type="ECO:0000256" key="9">
    <source>
        <dbReference type="ARBA" id="ARBA00049244"/>
    </source>
</evidence>
<dbReference type="GO" id="GO:0003677">
    <property type="term" value="F:DNA binding"/>
    <property type="evidence" value="ECO:0007669"/>
    <property type="project" value="UniProtKB-UniRule"/>
</dbReference>
<evidence type="ECO:0000313" key="15">
    <source>
        <dbReference type="Proteomes" id="UP000034799"/>
    </source>
</evidence>
<evidence type="ECO:0000259" key="13">
    <source>
        <dbReference type="SMART" id="SM00482"/>
    </source>
</evidence>
<dbReference type="FunFam" id="1.10.150.20:FF:000003">
    <property type="entry name" value="DNA polymerase I"/>
    <property type="match status" value="1"/>
</dbReference>
<protein>
    <recommendedName>
        <fullName evidence="10 11">DNA polymerase I</fullName>
        <ecNumber evidence="10 11">2.7.7.7</ecNumber>
    </recommendedName>
</protein>
<keyword evidence="7 11" id="KW-0238">DNA-binding</keyword>
<accession>A0A0G0QXQ6</accession>
<organism evidence="14 15">
    <name type="scientific">candidate division WS6 bacterium GW2011_GWF2_39_15</name>
    <dbReference type="NCBI Taxonomy" id="1619100"/>
    <lineage>
        <taxon>Bacteria</taxon>
        <taxon>Candidatus Dojkabacteria</taxon>
    </lineage>
</organism>
<dbReference type="Proteomes" id="UP000034799">
    <property type="component" value="Unassembled WGS sequence"/>
</dbReference>
<dbReference type="PANTHER" id="PTHR10133">
    <property type="entry name" value="DNA POLYMERASE I"/>
    <property type="match status" value="1"/>
</dbReference>
<feature type="domain" description="DNA-directed DNA polymerase family A palm" evidence="13">
    <location>
        <begin position="652"/>
        <end position="859"/>
    </location>
</feature>
<dbReference type="PANTHER" id="PTHR10133:SF27">
    <property type="entry name" value="DNA POLYMERASE NU"/>
    <property type="match status" value="1"/>
</dbReference>
<keyword evidence="4 11" id="KW-0235">DNA replication</keyword>
<evidence type="ECO:0000259" key="12">
    <source>
        <dbReference type="SMART" id="SM00475"/>
    </source>
</evidence>
<dbReference type="NCBIfam" id="TIGR00593">
    <property type="entry name" value="pola"/>
    <property type="match status" value="1"/>
</dbReference>
<dbReference type="InterPro" id="IPR020046">
    <property type="entry name" value="5-3_exonucl_a-hlix_arch_N"/>
</dbReference>
<dbReference type="Pfam" id="PF00476">
    <property type="entry name" value="DNA_pol_A"/>
    <property type="match status" value="1"/>
</dbReference>
<reference evidence="14 15" key="1">
    <citation type="journal article" date="2015" name="Nature">
        <title>rRNA introns, odd ribosomes, and small enigmatic genomes across a large radiation of phyla.</title>
        <authorList>
            <person name="Brown C.T."/>
            <person name="Hug L.A."/>
            <person name="Thomas B.C."/>
            <person name="Sharon I."/>
            <person name="Castelle C.J."/>
            <person name="Singh A."/>
            <person name="Wilkins M.J."/>
            <person name="Williams K.H."/>
            <person name="Banfield J.F."/>
        </authorList>
    </citation>
    <scope>NUCLEOTIDE SEQUENCE [LARGE SCALE GENOMIC DNA]</scope>
</reference>
<comment type="function">
    <text evidence="11">In addition to polymerase activity, this DNA polymerase exhibits 5'-3' exonuclease activity.</text>
</comment>
<dbReference type="PATRIC" id="fig|1619100.3.peg.479"/>
<keyword evidence="5 11" id="KW-0227">DNA damage</keyword>
<evidence type="ECO:0000256" key="3">
    <source>
        <dbReference type="ARBA" id="ARBA00022695"/>
    </source>
</evidence>
<dbReference type="CDD" id="cd09898">
    <property type="entry name" value="H3TH_53EXO"/>
    <property type="match status" value="1"/>
</dbReference>
<dbReference type="SMART" id="SM00475">
    <property type="entry name" value="53EXOc"/>
    <property type="match status" value="1"/>
</dbReference>
<evidence type="ECO:0000256" key="1">
    <source>
        <dbReference type="ARBA" id="ARBA00007705"/>
    </source>
</evidence>
<keyword evidence="11" id="KW-0540">Nuclease</keyword>
<keyword evidence="6 11" id="KW-0239">DNA-directed DNA polymerase</keyword>
<dbReference type="InterPro" id="IPR020045">
    <property type="entry name" value="DNA_polI_H3TH"/>
</dbReference>
<dbReference type="CDD" id="cd08637">
    <property type="entry name" value="DNA_pol_A_pol_I_C"/>
    <property type="match status" value="1"/>
</dbReference>
<evidence type="ECO:0000256" key="5">
    <source>
        <dbReference type="ARBA" id="ARBA00022763"/>
    </source>
</evidence>
<dbReference type="InterPro" id="IPR002298">
    <property type="entry name" value="DNA_polymerase_A"/>
</dbReference>
<dbReference type="Gene3D" id="1.10.150.20">
    <property type="entry name" value="5' to 3' exonuclease, C-terminal subdomain"/>
    <property type="match status" value="2"/>
</dbReference>
<evidence type="ECO:0000256" key="8">
    <source>
        <dbReference type="ARBA" id="ARBA00023204"/>
    </source>
</evidence>
<dbReference type="InterPro" id="IPR001098">
    <property type="entry name" value="DNA-dir_DNA_pol_A_palm_dom"/>
</dbReference>
<dbReference type="GO" id="GO:0003887">
    <property type="term" value="F:DNA-directed DNA polymerase activity"/>
    <property type="evidence" value="ECO:0007669"/>
    <property type="project" value="UniProtKB-UniRule"/>
</dbReference>
<comment type="similarity">
    <text evidence="1 11">Belongs to the DNA polymerase type-A family.</text>
</comment>
<evidence type="ECO:0000256" key="2">
    <source>
        <dbReference type="ARBA" id="ARBA00022679"/>
    </source>
</evidence>
<dbReference type="Gene3D" id="3.40.50.1010">
    <property type="entry name" value="5'-nuclease"/>
    <property type="match status" value="1"/>
</dbReference>
<dbReference type="GO" id="GO:0008409">
    <property type="term" value="F:5'-3' exonuclease activity"/>
    <property type="evidence" value="ECO:0007669"/>
    <property type="project" value="UniProtKB-UniRule"/>
</dbReference>
<dbReference type="InterPro" id="IPR008918">
    <property type="entry name" value="HhH2"/>
</dbReference>
<evidence type="ECO:0000256" key="4">
    <source>
        <dbReference type="ARBA" id="ARBA00022705"/>
    </source>
</evidence>
<dbReference type="SUPFAM" id="SSF56672">
    <property type="entry name" value="DNA/RNA polymerases"/>
    <property type="match status" value="1"/>
</dbReference>
<comment type="caution">
    <text evidence="14">The sequence shown here is derived from an EMBL/GenBank/DDBJ whole genome shotgun (WGS) entry which is preliminary data.</text>
</comment>
<dbReference type="STRING" id="1619100.UT34_C0001G0473"/>
<evidence type="ECO:0000256" key="11">
    <source>
        <dbReference type="RuleBase" id="RU004460"/>
    </source>
</evidence>
<evidence type="ECO:0000256" key="6">
    <source>
        <dbReference type="ARBA" id="ARBA00022932"/>
    </source>
</evidence>
<evidence type="ECO:0000256" key="10">
    <source>
        <dbReference type="NCBIfam" id="TIGR00593"/>
    </source>
</evidence>
<keyword evidence="11" id="KW-0378">Hydrolase</keyword>
<dbReference type="Pfam" id="PF01367">
    <property type="entry name" value="5_3_exonuc"/>
    <property type="match status" value="1"/>
</dbReference>
<dbReference type="Pfam" id="PF02739">
    <property type="entry name" value="5_3_exonuc_N"/>
    <property type="match status" value="1"/>
</dbReference>
<feature type="domain" description="5'-3' exonuclease" evidence="12">
    <location>
        <begin position="5"/>
        <end position="271"/>
    </location>
</feature>
<dbReference type="EMBL" id="LBWK01000001">
    <property type="protein sequence ID" value="KKR06432.1"/>
    <property type="molecule type" value="Genomic_DNA"/>
</dbReference>
<name>A0A0G0QXQ6_9BACT</name>
<dbReference type="InterPro" id="IPR029060">
    <property type="entry name" value="PIN-like_dom_sf"/>
</dbReference>
<proteinExistence type="inferred from homology"/>
<dbReference type="SMART" id="SM00482">
    <property type="entry name" value="POLAc"/>
    <property type="match status" value="1"/>
</dbReference>
<dbReference type="CDD" id="cd09859">
    <property type="entry name" value="PIN_53EXO"/>
    <property type="match status" value="1"/>
</dbReference>
<dbReference type="PRINTS" id="PR00868">
    <property type="entry name" value="DNAPOLI"/>
</dbReference>
<evidence type="ECO:0000256" key="7">
    <source>
        <dbReference type="ARBA" id="ARBA00023125"/>
    </source>
</evidence>
<sequence length="895" mass="100999">MTYNGKDLFIAIDANAIVHRAFHAYPPTLATSTGLQDNAVYGFTVMLLQILKQFDPKYIFCAFDTGKPTFRHVQFTDYKGHRKPVDASLTAQFPLVQEVLRAFNIPIIEKEGFEADDILGTVSKWVSDGKWASYNLSMLLVTGDRDLLQLVDKNVSACLPSGSFSNIITYDKEKVIEKYGYSPEQVTDYKALVGDASDNIPGVKGIGEKTALGLLYKYQTLDNLYKNMNEVDQRYRTKLAEGTEQAYFSKDLATIKRDVDISLQLEDCVVLDFDEQKLLDVFAKFEFRTLVNKIPKSINGAKKSKPQFDMFSEPGEQMDGVEEISDLVPSVTQAKRFIIAYIGTKDKLLCSTVDNLGQVSVSLTTPSTLDILCSTISIDCETYIWDWEELVSQIKVGTVNAFMKAKSVDLQLLVFSISSGKKDFSLETVLFDSLSFKSDSEDYMRIGKALVDVIKVIEDKVEGLEMSEYVVEGWKNAGESLKEEIASIEDMVRCIEMPVSAILQKMEKRGIAVDVEVLKGLEERLNTEIEKIRKSIYEDIGHEVNLNSPKQLSDVIYNELSVPDVLGSKRGRSTREEVLIEIQNIHPAISKILKYRELSKVQNTYVIPYREVVEKSRVAEIHTDFKQMGASSGRFSSVNPNMQNIPVRGEWGDEIRKIFIPRSGYVFIGADYSQIEFRVMADISMDEALLHDFATDGDIHRATASRIFKKDEKDVTKEERSLGKTINFGILFGQTQYGLASMLGVDRETAQKYIEEYFGIYKGVKRYIDEASKNALKTGYVQSMLGRTRYIAGLTSRNFNVRNAAVREAVNMPIQGGEADIMKIAMIKIDRLIEGKYKDKAYILLQVHDEFIFEVLKGYEESFSKEVKEIMVNAVKLSVPLDVHISTGNNMSELK</sequence>
<dbReference type="InterPro" id="IPR043502">
    <property type="entry name" value="DNA/RNA_pol_sf"/>
</dbReference>
<dbReference type="FunFam" id="1.10.150.20:FF:000002">
    <property type="entry name" value="DNA polymerase I"/>
    <property type="match status" value="1"/>
</dbReference>
<keyword evidence="3 11" id="KW-0548">Nucleotidyltransferase</keyword>
<keyword evidence="11" id="KW-0269">Exonuclease</keyword>
<dbReference type="AlphaFoldDB" id="A0A0G0QXQ6"/>
<dbReference type="Gene3D" id="3.30.70.370">
    <property type="match status" value="1"/>
</dbReference>
<keyword evidence="2 11" id="KW-0808">Transferase</keyword>
<dbReference type="InterPro" id="IPR036279">
    <property type="entry name" value="5-3_exonuclease_C_sf"/>
</dbReference>
<dbReference type="SMART" id="SM00279">
    <property type="entry name" value="HhH2"/>
    <property type="match status" value="1"/>
</dbReference>
<evidence type="ECO:0000313" key="14">
    <source>
        <dbReference type="EMBL" id="KKR06432.1"/>
    </source>
</evidence>